<dbReference type="PANTHER" id="PTHR38102">
    <property type="entry name" value="PERIPLASMIC CHAPERONE SPY"/>
    <property type="match status" value="1"/>
</dbReference>
<evidence type="ECO:0000313" key="7">
    <source>
        <dbReference type="Proteomes" id="UP000503313"/>
    </source>
</evidence>
<evidence type="ECO:0000313" key="6">
    <source>
        <dbReference type="EMBL" id="QKF76620.1"/>
    </source>
</evidence>
<evidence type="ECO:0000256" key="4">
    <source>
        <dbReference type="ARBA" id="ARBA00022764"/>
    </source>
</evidence>
<gene>
    <name evidence="6" type="ORF">ADFLV_0562</name>
</gene>
<keyword evidence="4" id="KW-0574">Periplasm</keyword>
<dbReference type="Pfam" id="PF07813">
    <property type="entry name" value="LTXXQ"/>
    <property type="match status" value="1"/>
</dbReference>
<protein>
    <submittedName>
        <fullName evidence="6">Periplasmic protein refolding chaperone, Spy/CpxP family (LTXXQ domains)</fullName>
    </submittedName>
</protein>
<feature type="chain" id="PRO_5042124326" evidence="5">
    <location>
        <begin position="24"/>
        <end position="159"/>
    </location>
</feature>
<keyword evidence="7" id="KW-1185">Reference proteome</keyword>
<dbReference type="KEGG" id="adz:ADFLV_0562"/>
<reference evidence="6 7" key="1">
    <citation type="submission" date="2020-05" db="EMBL/GenBank/DDBJ databases">
        <title>Complete genome sequencing of Campylobacter and Arcobacter type strains.</title>
        <authorList>
            <person name="Miller W.G."/>
            <person name="Yee E."/>
        </authorList>
    </citation>
    <scope>NUCLEOTIDE SEQUENCE [LARGE SCALE GENOMIC DNA]</scope>
    <source>
        <strain evidence="6 7">LMG 25694</strain>
    </source>
</reference>
<proteinExistence type="inferred from homology"/>
<feature type="signal peptide" evidence="5">
    <location>
        <begin position="1"/>
        <end position="23"/>
    </location>
</feature>
<comment type="subcellular location">
    <subcellularLocation>
        <location evidence="1">Periplasm</location>
    </subcellularLocation>
</comment>
<evidence type="ECO:0000256" key="2">
    <source>
        <dbReference type="ARBA" id="ARBA00008441"/>
    </source>
</evidence>
<dbReference type="GO" id="GO:0030288">
    <property type="term" value="C:outer membrane-bounded periplasmic space"/>
    <property type="evidence" value="ECO:0007669"/>
    <property type="project" value="TreeGrafter"/>
</dbReference>
<dbReference type="Gene3D" id="1.20.120.1490">
    <property type="match status" value="1"/>
</dbReference>
<dbReference type="PANTHER" id="PTHR38102:SF1">
    <property type="entry name" value="PERIPLASMIC CHAPERONE SPY"/>
    <property type="match status" value="1"/>
</dbReference>
<evidence type="ECO:0000256" key="3">
    <source>
        <dbReference type="ARBA" id="ARBA00022729"/>
    </source>
</evidence>
<comment type="similarity">
    <text evidence="2">Belongs to the CpxP/Spy family.</text>
</comment>
<dbReference type="Proteomes" id="UP000503313">
    <property type="component" value="Chromosome"/>
</dbReference>
<dbReference type="InterPro" id="IPR052211">
    <property type="entry name" value="Cpx_auxiliary_protein"/>
</dbReference>
<keyword evidence="3 5" id="KW-0732">Signal</keyword>
<dbReference type="GO" id="GO:0051082">
    <property type="term" value="F:unfolded protein binding"/>
    <property type="evidence" value="ECO:0007669"/>
    <property type="project" value="TreeGrafter"/>
</dbReference>
<dbReference type="EMBL" id="CP053835">
    <property type="protein sequence ID" value="QKF76620.1"/>
    <property type="molecule type" value="Genomic_DNA"/>
</dbReference>
<dbReference type="AlphaFoldDB" id="A0AAE7BBX0"/>
<evidence type="ECO:0000256" key="5">
    <source>
        <dbReference type="SAM" id="SignalP"/>
    </source>
</evidence>
<accession>A0AAE7BBX0</accession>
<name>A0AAE7BBX0_9BACT</name>
<sequence>MKIKNKIVSGLVIASLFTGGLYAANGEMSKKDDMRKGDFKCMMGKGKFSKNGLRGENHIFGIFKELNLTADQENQIKKIIENSRKNDKTFDEAFTKEGFDKAKYIQIMSEKRDNMLKSQADVIEKSYAVLTSKQKEQLKVLMDLRKEKMEQRFQDRIKG</sequence>
<dbReference type="RefSeq" id="WP_129010433.1">
    <property type="nucleotide sequence ID" value="NZ_CP053835.1"/>
</dbReference>
<dbReference type="InterPro" id="IPR012899">
    <property type="entry name" value="LTXXQ"/>
</dbReference>
<evidence type="ECO:0000256" key="1">
    <source>
        <dbReference type="ARBA" id="ARBA00004418"/>
    </source>
</evidence>
<organism evidence="6 7">
    <name type="scientific">Arcobacter defluvii</name>
    <dbReference type="NCBI Taxonomy" id="873191"/>
    <lineage>
        <taxon>Bacteria</taxon>
        <taxon>Pseudomonadati</taxon>
        <taxon>Campylobacterota</taxon>
        <taxon>Epsilonproteobacteria</taxon>
        <taxon>Campylobacterales</taxon>
        <taxon>Arcobacteraceae</taxon>
        <taxon>Arcobacter</taxon>
    </lineage>
</organism>